<dbReference type="InterPro" id="IPR006162">
    <property type="entry name" value="Ppantetheine_attach_site"/>
</dbReference>
<dbReference type="PROSITE" id="PS52004">
    <property type="entry name" value="KS3_2"/>
    <property type="match status" value="1"/>
</dbReference>
<dbReference type="EMBL" id="JACYTQ010000001">
    <property type="protein sequence ID" value="MBD8487636.1"/>
    <property type="molecule type" value="Genomic_DNA"/>
</dbReference>
<dbReference type="PROSITE" id="PS50075">
    <property type="entry name" value="CARRIER"/>
    <property type="match status" value="2"/>
</dbReference>
<dbReference type="Proteomes" id="UP000647133">
    <property type="component" value="Unassembled WGS sequence"/>
</dbReference>
<dbReference type="NCBIfam" id="TIGR01733">
    <property type="entry name" value="AA-adenyl-dom"/>
    <property type="match status" value="1"/>
</dbReference>
<dbReference type="InterPro" id="IPR014030">
    <property type="entry name" value="Ketoacyl_synth_N"/>
</dbReference>
<dbReference type="InterPro" id="IPR042099">
    <property type="entry name" value="ANL_N_sf"/>
</dbReference>
<dbReference type="Pfam" id="PF00550">
    <property type="entry name" value="PP-binding"/>
    <property type="match status" value="2"/>
</dbReference>
<dbReference type="Pfam" id="PF00698">
    <property type="entry name" value="Acyl_transf_1"/>
    <property type="match status" value="1"/>
</dbReference>
<dbReference type="InterPro" id="IPR001227">
    <property type="entry name" value="Ac_transferase_dom_sf"/>
</dbReference>
<evidence type="ECO:0000256" key="5">
    <source>
        <dbReference type="ARBA" id="ARBA00022898"/>
    </source>
</evidence>
<reference evidence="9 10" key="1">
    <citation type="submission" date="2020-09" db="EMBL/GenBank/DDBJ databases">
        <title>Echinicola sp. CAU 1574 isolated from sand of Sido Beach.</title>
        <authorList>
            <person name="Kim W."/>
        </authorList>
    </citation>
    <scope>NUCLEOTIDE SEQUENCE [LARGE SCALE GENOMIC DNA]</scope>
    <source>
        <strain evidence="9 10">CAU 1574</strain>
    </source>
</reference>
<feature type="compositionally biased region" description="Low complexity" evidence="6">
    <location>
        <begin position="1611"/>
        <end position="1634"/>
    </location>
</feature>
<dbReference type="InterPro" id="IPR010071">
    <property type="entry name" value="AA_adenyl_dom"/>
</dbReference>
<dbReference type="SUPFAM" id="SSF55048">
    <property type="entry name" value="Probable ACP-binding domain of malonyl-CoA ACP transacylase"/>
    <property type="match status" value="1"/>
</dbReference>
<dbReference type="RefSeq" id="WP_192007873.1">
    <property type="nucleotide sequence ID" value="NZ_JACYTQ010000001.1"/>
</dbReference>
<feature type="domain" description="Carrier" evidence="7">
    <location>
        <begin position="526"/>
        <end position="601"/>
    </location>
</feature>
<comment type="caution">
    <text evidence="9">The sequence shown here is derived from an EMBL/GenBank/DDBJ whole genome shotgun (WGS) entry which is preliminary data.</text>
</comment>
<dbReference type="PANTHER" id="PTHR43775:SF51">
    <property type="entry name" value="INACTIVE PHENOLPHTHIOCEROL SYNTHESIS POLYKETIDE SYNTHASE TYPE I PKS1-RELATED"/>
    <property type="match status" value="1"/>
</dbReference>
<dbReference type="Gene3D" id="3.40.366.10">
    <property type="entry name" value="Malonyl-Coenzyme A Acyl Carrier Protein, domain 2"/>
    <property type="match status" value="1"/>
</dbReference>
<keyword evidence="10" id="KW-1185">Reference proteome</keyword>
<dbReference type="InterPro" id="IPR020841">
    <property type="entry name" value="PKS_Beta-ketoAc_synthase_dom"/>
</dbReference>
<dbReference type="Pfam" id="PF13193">
    <property type="entry name" value="AMP-binding_C"/>
    <property type="match status" value="1"/>
</dbReference>
<evidence type="ECO:0000313" key="10">
    <source>
        <dbReference type="Proteomes" id="UP000647133"/>
    </source>
</evidence>
<evidence type="ECO:0000259" key="8">
    <source>
        <dbReference type="PROSITE" id="PS52004"/>
    </source>
</evidence>
<feature type="compositionally biased region" description="Low complexity" evidence="6">
    <location>
        <begin position="1498"/>
        <end position="1514"/>
    </location>
</feature>
<evidence type="ECO:0000256" key="6">
    <source>
        <dbReference type="SAM" id="MobiDB-lite"/>
    </source>
</evidence>
<dbReference type="Pfam" id="PF16197">
    <property type="entry name" value="KAsynt_C_assoc"/>
    <property type="match status" value="1"/>
</dbReference>
<dbReference type="Pfam" id="PF02801">
    <property type="entry name" value="Ketoacyl-synt_C"/>
    <property type="match status" value="1"/>
</dbReference>
<dbReference type="PROSITE" id="PS00600">
    <property type="entry name" value="AA_TRANSFER_CLASS_3"/>
    <property type="match status" value="1"/>
</dbReference>
<dbReference type="Pfam" id="PF00501">
    <property type="entry name" value="AMP-binding"/>
    <property type="match status" value="1"/>
</dbReference>
<dbReference type="Pfam" id="PF00202">
    <property type="entry name" value="Aminotran_3"/>
    <property type="match status" value="1"/>
</dbReference>
<dbReference type="Gene3D" id="3.40.47.10">
    <property type="match status" value="1"/>
</dbReference>
<feature type="region of interest" description="Disordered" evidence="6">
    <location>
        <begin position="1600"/>
        <end position="1643"/>
    </location>
</feature>
<comment type="cofactor">
    <cofactor evidence="1">
        <name>pyridoxal 5'-phosphate</name>
        <dbReference type="ChEBI" id="CHEBI:597326"/>
    </cofactor>
</comment>
<name>A0ABR9AFY7_9BACT</name>
<gene>
    <name evidence="9" type="ORF">IFO69_02635</name>
</gene>
<evidence type="ECO:0000313" key="9">
    <source>
        <dbReference type="EMBL" id="MBD8487636.1"/>
    </source>
</evidence>
<evidence type="ECO:0000256" key="1">
    <source>
        <dbReference type="ARBA" id="ARBA00001933"/>
    </source>
</evidence>
<accession>A0ABR9AFY7</accession>
<feature type="region of interest" description="Disordered" evidence="6">
    <location>
        <begin position="1495"/>
        <end position="1517"/>
    </location>
</feature>
<dbReference type="SUPFAM" id="SSF53383">
    <property type="entry name" value="PLP-dependent transferases"/>
    <property type="match status" value="1"/>
</dbReference>
<dbReference type="InterPro" id="IPR005814">
    <property type="entry name" value="Aminotrans_3"/>
</dbReference>
<dbReference type="InterPro" id="IPR016035">
    <property type="entry name" value="Acyl_Trfase/lysoPLipase"/>
</dbReference>
<dbReference type="Gene3D" id="3.40.640.10">
    <property type="entry name" value="Type I PLP-dependent aspartate aminotransferase-like (Major domain)"/>
    <property type="match status" value="1"/>
</dbReference>
<organism evidence="9 10">
    <name type="scientific">Echinicola arenosa</name>
    <dbReference type="NCBI Taxonomy" id="2774144"/>
    <lineage>
        <taxon>Bacteria</taxon>
        <taxon>Pseudomonadati</taxon>
        <taxon>Bacteroidota</taxon>
        <taxon>Cytophagia</taxon>
        <taxon>Cytophagales</taxon>
        <taxon>Cyclobacteriaceae</taxon>
        <taxon>Echinicola</taxon>
    </lineage>
</organism>
<feature type="domain" description="Ketosynthase family 3 (KS3)" evidence="8">
    <location>
        <begin position="615"/>
        <end position="1039"/>
    </location>
</feature>
<dbReference type="InterPro" id="IPR016039">
    <property type="entry name" value="Thiolase-like"/>
</dbReference>
<dbReference type="PROSITE" id="PS00455">
    <property type="entry name" value="AMP_BINDING"/>
    <property type="match status" value="1"/>
</dbReference>
<dbReference type="CDD" id="cd00833">
    <property type="entry name" value="PKS"/>
    <property type="match status" value="1"/>
</dbReference>
<dbReference type="InterPro" id="IPR050091">
    <property type="entry name" value="PKS_NRPS_Biosynth_Enz"/>
</dbReference>
<feature type="domain" description="Carrier" evidence="7">
    <location>
        <begin position="1514"/>
        <end position="1596"/>
    </location>
</feature>
<dbReference type="InterPro" id="IPR036736">
    <property type="entry name" value="ACP-like_sf"/>
</dbReference>
<dbReference type="InterPro" id="IPR025110">
    <property type="entry name" value="AMP-bd_C"/>
</dbReference>
<dbReference type="SUPFAM" id="SSF47336">
    <property type="entry name" value="ACP-like"/>
    <property type="match status" value="2"/>
</dbReference>
<dbReference type="PROSITE" id="PS00606">
    <property type="entry name" value="KS3_1"/>
    <property type="match status" value="1"/>
</dbReference>
<dbReference type="InterPro" id="IPR020806">
    <property type="entry name" value="PKS_PP-bd"/>
</dbReference>
<dbReference type="InterPro" id="IPR018201">
    <property type="entry name" value="Ketoacyl_synth_AS"/>
</dbReference>
<evidence type="ECO:0000256" key="2">
    <source>
        <dbReference type="ARBA" id="ARBA00022450"/>
    </source>
</evidence>
<dbReference type="InterPro" id="IPR049704">
    <property type="entry name" value="Aminotrans_3_PPA_site"/>
</dbReference>
<keyword evidence="5" id="KW-0663">Pyridoxal phosphate</keyword>
<dbReference type="InterPro" id="IPR045851">
    <property type="entry name" value="AMP-bd_C_sf"/>
</dbReference>
<dbReference type="InterPro" id="IPR032821">
    <property type="entry name" value="PKS_assoc"/>
</dbReference>
<sequence length="2238" mass="247080">MNLTPISEPCKISLLDLLKDSITNNPLETAITFNDKSISYQTLEDKSNQLAHFLIHQGVKQGDNVPICIHRSIDMIIGIIAIIKCGASYVPIAPEFPVSRIKYIINSINAPLLLADQEELFKETADVNPINLVNPKVVDASFPIIPPCVSVEPSDIAYILFTSGSTGEPKGVSMSHSALVNLLLWQKKESFAGARTQTLQFSKFTFDVSFQEIFSTLITGGTLHLIDEETVKDPFALLHFIDKNRINRLFLPFVSMQSLAHAAVANNLFPSSLKEVFTAGEQLKITDQVKSLFSKLPESILFNQYGPTEAHVVSQLRLDAIDCQNWPILPSIGFPIDNTELFVLNDQEKPVNNGEEGELCISGTCLAKGYLNRPDLTDEKFTTINIEGHGTKRIYKTGDIAQIGPNDEIVFLGRKDDQVKIRGHRIELGEIETVISKLEDIYQVAVLAKTYDDGQKYLAAYYSSISNKISQQEITAYLAKELPEYMIPSVYLKVQAFPKTTSGKIDRKSLPDPINSRQQYNTPLIRPKTKLEKQLAEIFQKILHFDRIGLKDNFFEFGGNSLMAQKLSSEIKINLDLNVPVTQIYQSPTIQQIIDFANSGKETELDIYKASSLNTKDIAVVGLSGRFPGANDIDTFWQNLVSEKETISHFSKEELDDSIPEEIKSDPNYIPSRGIIEDVNMFDPSFFGLTPNQAALMDPQQRLFLEITWELLEKTRTQANQKGQKIGVFAGTNNNTYFQKNLLGNPEIVERYGALQLMTLNEKDYISTRTAYQFDLTGPAISVYSACSTSLLAVAQAVQSIRSGQCHMAIAGGSTITSPIKSGQLYQEGAIFSKDGHCRPFDENASGTMFSDGAGAIMLKDLDQAIQDGDKIYATIKGIGINNDGNQKGSFSAPSAQGQSDVIVAALKDGNISPDTISYVETHGTATPLGDPIEIEGLKKAFGNTEKTNFCGLGSIKSNLGHLTAAAGITGLIKTVLSLHNKKLPASLGFSKLNPAIDIDKSPFYIHNKTVDWVSDLPLRAGVSSFGIGGTNVHVILEEYSNPVQESDSSTAPFHLINISAKSEKSLDLYWSKLEDFVKNKKHLNLDDLTYSINTKSHNFQSKSHLVFKDKDDLLAKLCAESIEKIPKTALNTLPETLVFLFPGQGAQYLNMGRDLYESATVFREAIDHCSSIVDLLLDRPIMDIIYPNEENEDASALLKNTKYTQPAIFIIEYALAKQWMSWGVTPTHLCGHSIGEFVAAHLAGIISLEDALKLVTVRGQLVANLPGGDMLSVRSSFEKIKPILPKELSLAALNSPNLCVIAGESKQIEKFSKELESKNILFKKLFTSHAFHSTMMDPILQAFHTQVSQIKLSAPNIPVISTVTGKLLKEEEACSPQYWTDHLRNTVLFSPAIEHLLDFDPQSVFLEVGPGKGLSSLLKQHPTAKEAITVNSLERQSGENEYKEILDSMGQLASNGININWEQFYSGQRRALIEVPTYAFDKRRCWIDPKAETAPLNTTKKPSSTSSNHNNTPLNAMRKETILSKLQDVLEDASGMPIKGQPSSSSFLELGLDSLLLTQLSFTLKKEFGIPLSFRQLNTEFNTLESLTNYLDQELPADKYQPATNGHTTPSQSPQNPSEESINHQHIQPQQQNGAVPAFNQNGNSQSAIGLIGQQLELLSKQIALLQGQPSVPHHEIKPIAQATFNSPQTNGIHLPPKKNGSDTIGLTKEDQENLKKPFGATARIEKKGQKIGDKPNAFIAAFIQKYTLKTASSKTYTQKNRAHMADPRVVSGFNPAIKELVYSLVVNKSKGSRLWDIDGNEYLDILNGFGSVLFGHGPDFINQAIKEQMDKGYEIGPQHELSGEVCKLVCEITEHERSALCNTGSEAVMGALRVARTVTQRSLVVAFNGSYHGTFDEVIVRGTKSLKSFPAAAGIMPESVGNILVLDYGTDETLKIIEERKDEIAAVLVEPVQSRRPEFRPVEFLKQLRKITASSGSALIFDEVITGFRMHPKGAQGIFDIKADIATYGKVVGGGLPIGVIAGSSRFMDALDGGFWQYGDNSVPEIGVTYFAGTFVRHPLALATAKASLEFIKNDKGQLQIELDNKIQRLADSLNAFFEKYEIPAYIANFGSLWKIKFKLDIPFTELLFATFREKGLHIYDGFPCFATAAYQDADISKIIEVVKAGFTEMATAEFWDDLLPKLSKRLGETTVNHMENNQPPVEGARLGKTLDGKPAWFIQDPDRPGKYLQLDLKTV</sequence>
<keyword evidence="3" id="KW-0597">Phosphoprotein</keyword>
<keyword evidence="2" id="KW-0596">Phosphopantetheine</keyword>
<dbReference type="InterPro" id="IPR020845">
    <property type="entry name" value="AMP-binding_CS"/>
</dbReference>
<dbReference type="InterPro" id="IPR014043">
    <property type="entry name" value="Acyl_transferase_dom"/>
</dbReference>
<protein>
    <submittedName>
        <fullName evidence="9">Amino acid adenylation domain-containing protein</fullName>
    </submittedName>
</protein>
<dbReference type="InterPro" id="IPR015424">
    <property type="entry name" value="PyrdxlP-dep_Trfase"/>
</dbReference>
<dbReference type="CDD" id="cd00610">
    <property type="entry name" value="OAT_like"/>
    <property type="match status" value="1"/>
</dbReference>
<dbReference type="PROSITE" id="PS00012">
    <property type="entry name" value="PHOSPHOPANTETHEINE"/>
    <property type="match status" value="1"/>
</dbReference>
<dbReference type="SUPFAM" id="SSF52151">
    <property type="entry name" value="FabD/lysophospholipase-like"/>
    <property type="match status" value="1"/>
</dbReference>
<dbReference type="Gene3D" id="3.30.70.3290">
    <property type="match status" value="1"/>
</dbReference>
<dbReference type="Gene3D" id="3.40.50.12780">
    <property type="entry name" value="N-terminal domain of ligase-like"/>
    <property type="match status" value="1"/>
</dbReference>
<dbReference type="SUPFAM" id="SSF56801">
    <property type="entry name" value="Acetyl-CoA synthetase-like"/>
    <property type="match status" value="1"/>
</dbReference>
<dbReference type="Gene3D" id="3.30.300.30">
    <property type="match status" value="1"/>
</dbReference>
<dbReference type="SMART" id="SM00827">
    <property type="entry name" value="PKS_AT"/>
    <property type="match status" value="1"/>
</dbReference>
<dbReference type="Pfam" id="PF00109">
    <property type="entry name" value="ketoacyl-synt"/>
    <property type="match status" value="1"/>
</dbReference>
<dbReference type="InterPro" id="IPR015421">
    <property type="entry name" value="PyrdxlP-dep_Trfase_major"/>
</dbReference>
<dbReference type="SMART" id="SM00823">
    <property type="entry name" value="PKS_PP"/>
    <property type="match status" value="2"/>
</dbReference>
<dbReference type="PANTHER" id="PTHR43775">
    <property type="entry name" value="FATTY ACID SYNTHASE"/>
    <property type="match status" value="1"/>
</dbReference>
<evidence type="ECO:0000256" key="4">
    <source>
        <dbReference type="ARBA" id="ARBA00022679"/>
    </source>
</evidence>
<dbReference type="Gene3D" id="3.30.70.250">
    <property type="entry name" value="Malonyl-CoA ACP transacylase, ACP-binding"/>
    <property type="match status" value="1"/>
</dbReference>
<keyword evidence="4" id="KW-0808">Transferase</keyword>
<dbReference type="Gene3D" id="3.90.1150.10">
    <property type="entry name" value="Aspartate Aminotransferase, domain 1"/>
    <property type="match status" value="1"/>
</dbReference>
<evidence type="ECO:0000256" key="3">
    <source>
        <dbReference type="ARBA" id="ARBA00022553"/>
    </source>
</evidence>
<dbReference type="InterPro" id="IPR000873">
    <property type="entry name" value="AMP-dep_synth/lig_dom"/>
</dbReference>
<dbReference type="SUPFAM" id="SSF53901">
    <property type="entry name" value="Thiolase-like"/>
    <property type="match status" value="1"/>
</dbReference>
<dbReference type="SMART" id="SM00825">
    <property type="entry name" value="PKS_KS"/>
    <property type="match status" value="1"/>
</dbReference>
<proteinExistence type="predicted"/>
<dbReference type="Gene3D" id="1.10.1200.10">
    <property type="entry name" value="ACP-like"/>
    <property type="match status" value="2"/>
</dbReference>
<dbReference type="InterPro" id="IPR014031">
    <property type="entry name" value="Ketoacyl_synth_C"/>
</dbReference>
<dbReference type="InterPro" id="IPR015422">
    <property type="entry name" value="PyrdxlP-dep_Trfase_small"/>
</dbReference>
<evidence type="ECO:0000259" key="7">
    <source>
        <dbReference type="PROSITE" id="PS50075"/>
    </source>
</evidence>
<dbReference type="InterPro" id="IPR016036">
    <property type="entry name" value="Malonyl_transacylase_ACP-bd"/>
</dbReference>
<dbReference type="InterPro" id="IPR009081">
    <property type="entry name" value="PP-bd_ACP"/>
</dbReference>